<dbReference type="RefSeq" id="WP_233373610.1">
    <property type="nucleotide sequence ID" value="NZ_JAJTWU010000008.1"/>
</dbReference>
<dbReference type="SUPFAM" id="SSF52172">
    <property type="entry name" value="CheY-like"/>
    <property type="match status" value="1"/>
</dbReference>
<feature type="domain" description="HTH luxR-type" evidence="4">
    <location>
        <begin position="130"/>
        <end position="195"/>
    </location>
</feature>
<name>A0ABS8XV77_9BURK</name>
<dbReference type="InterPro" id="IPR011006">
    <property type="entry name" value="CheY-like_superfamily"/>
</dbReference>
<dbReference type="PANTHER" id="PTHR44688:SF16">
    <property type="entry name" value="DNA-BINDING TRANSCRIPTIONAL ACTIVATOR DEVR_DOSR"/>
    <property type="match status" value="1"/>
</dbReference>
<keyword evidence="3" id="KW-0804">Transcription</keyword>
<evidence type="ECO:0000256" key="2">
    <source>
        <dbReference type="ARBA" id="ARBA00023125"/>
    </source>
</evidence>
<evidence type="ECO:0000259" key="4">
    <source>
        <dbReference type="PROSITE" id="PS50043"/>
    </source>
</evidence>
<protein>
    <submittedName>
        <fullName evidence="5">Response regulator transcription factor</fullName>
    </submittedName>
</protein>
<dbReference type="EMBL" id="JAJTWU010000008">
    <property type="protein sequence ID" value="MCE4556562.1"/>
    <property type="molecule type" value="Genomic_DNA"/>
</dbReference>
<accession>A0ABS8XV77</accession>
<evidence type="ECO:0000256" key="3">
    <source>
        <dbReference type="ARBA" id="ARBA00023163"/>
    </source>
</evidence>
<keyword evidence="2" id="KW-0238">DNA-binding</keyword>
<dbReference type="PROSITE" id="PS50043">
    <property type="entry name" value="HTH_LUXR_2"/>
    <property type="match status" value="1"/>
</dbReference>
<evidence type="ECO:0000256" key="1">
    <source>
        <dbReference type="ARBA" id="ARBA00023015"/>
    </source>
</evidence>
<proteinExistence type="predicted"/>
<dbReference type="PROSITE" id="PS00622">
    <property type="entry name" value="HTH_LUXR_1"/>
    <property type="match status" value="1"/>
</dbReference>
<evidence type="ECO:0000313" key="5">
    <source>
        <dbReference type="EMBL" id="MCE4556562.1"/>
    </source>
</evidence>
<keyword evidence="6" id="KW-1185">Reference proteome</keyword>
<dbReference type="Gene3D" id="3.40.50.2300">
    <property type="match status" value="1"/>
</dbReference>
<organism evidence="5 6">
    <name type="scientific">Pelomonas cellulosilytica</name>
    <dbReference type="NCBI Taxonomy" id="2906762"/>
    <lineage>
        <taxon>Bacteria</taxon>
        <taxon>Pseudomonadati</taxon>
        <taxon>Pseudomonadota</taxon>
        <taxon>Betaproteobacteria</taxon>
        <taxon>Burkholderiales</taxon>
        <taxon>Sphaerotilaceae</taxon>
        <taxon>Roseateles</taxon>
    </lineage>
</organism>
<dbReference type="PANTHER" id="PTHR44688">
    <property type="entry name" value="DNA-BINDING TRANSCRIPTIONAL ACTIVATOR DEVR_DOSR"/>
    <property type="match status" value="1"/>
</dbReference>
<sequence length="229" mass="24497">MLIPTAIHVRVTHPEPLVHRGILATLSADSRFQVDERGPDEPSFPDLSPPQVLITDLPFGITAVLQRTATPAVLVLSHLDGELSIRGALQHGVKGYLTHDCLPEQLVDAVMMLARGQRYLQGSVVQRLADTLSQDLPTPREGDVLRLMATGLCNKAIAAELNIGCGTVKTHVKALLDKLGAQTRTAAADIAKRRGLLDPVAASLASDRLVRRRGGHAGRHLQASAHALA</sequence>
<dbReference type="InterPro" id="IPR000792">
    <property type="entry name" value="Tscrpt_reg_LuxR_C"/>
</dbReference>
<reference evidence="5 6" key="1">
    <citation type="submission" date="2021-12" db="EMBL/GenBank/DDBJ databases">
        <title>Genome seq of P8.</title>
        <authorList>
            <person name="Seo T."/>
        </authorList>
    </citation>
    <scope>NUCLEOTIDE SEQUENCE [LARGE SCALE GENOMIC DNA]</scope>
    <source>
        <strain evidence="5 6">P8</strain>
    </source>
</reference>
<dbReference type="PRINTS" id="PR00038">
    <property type="entry name" value="HTHLUXR"/>
</dbReference>
<dbReference type="SMART" id="SM00421">
    <property type="entry name" value="HTH_LUXR"/>
    <property type="match status" value="1"/>
</dbReference>
<dbReference type="Proteomes" id="UP001200741">
    <property type="component" value="Unassembled WGS sequence"/>
</dbReference>
<gene>
    <name evidence="5" type="ORF">LXT13_19375</name>
</gene>
<dbReference type="Pfam" id="PF00196">
    <property type="entry name" value="GerE"/>
    <property type="match status" value="1"/>
</dbReference>
<dbReference type="CDD" id="cd06170">
    <property type="entry name" value="LuxR_C_like"/>
    <property type="match status" value="1"/>
</dbReference>
<comment type="caution">
    <text evidence="5">The sequence shown here is derived from an EMBL/GenBank/DDBJ whole genome shotgun (WGS) entry which is preliminary data.</text>
</comment>
<dbReference type="InterPro" id="IPR016032">
    <property type="entry name" value="Sig_transdc_resp-reg_C-effctor"/>
</dbReference>
<keyword evidence="1" id="KW-0805">Transcription regulation</keyword>
<evidence type="ECO:0000313" key="6">
    <source>
        <dbReference type="Proteomes" id="UP001200741"/>
    </source>
</evidence>
<dbReference type="SUPFAM" id="SSF46894">
    <property type="entry name" value="C-terminal effector domain of the bipartite response regulators"/>
    <property type="match status" value="1"/>
</dbReference>